<dbReference type="InterPro" id="IPR004046">
    <property type="entry name" value="GST_C"/>
</dbReference>
<dbReference type="PROSITE" id="PS50404">
    <property type="entry name" value="GST_NTER"/>
    <property type="match status" value="1"/>
</dbReference>
<dbReference type="SFLD" id="SFLDG00358">
    <property type="entry name" value="Main_(cytGST)"/>
    <property type="match status" value="1"/>
</dbReference>
<keyword evidence="7" id="KW-1185">Reference proteome</keyword>
<dbReference type="Pfam" id="PF02798">
    <property type="entry name" value="GST_N"/>
    <property type="match status" value="1"/>
</dbReference>
<evidence type="ECO:0000256" key="2">
    <source>
        <dbReference type="ARBA" id="ARBA00022679"/>
    </source>
</evidence>
<name>A0A1M5ESX6_9ALTE</name>
<dbReference type="InterPro" id="IPR040079">
    <property type="entry name" value="Glutathione_S-Trfase"/>
</dbReference>
<dbReference type="SUPFAM" id="SSF52833">
    <property type="entry name" value="Thioredoxin-like"/>
    <property type="match status" value="1"/>
</dbReference>
<gene>
    <name evidence="6" type="ORF">SAMN05216361_0521</name>
</gene>
<dbReference type="PANTHER" id="PTHR44051">
    <property type="entry name" value="GLUTATHIONE S-TRANSFERASE-RELATED"/>
    <property type="match status" value="1"/>
</dbReference>
<evidence type="ECO:0000256" key="4">
    <source>
        <dbReference type="RuleBase" id="RU003494"/>
    </source>
</evidence>
<dbReference type="GO" id="GO:0004601">
    <property type="term" value="F:peroxidase activity"/>
    <property type="evidence" value="ECO:0007669"/>
    <property type="project" value="UniProtKB-ARBA"/>
</dbReference>
<dbReference type="EC" id="2.5.1.18" evidence="1"/>
<dbReference type="Gene3D" id="1.20.1050.10">
    <property type="match status" value="1"/>
</dbReference>
<evidence type="ECO:0000259" key="5">
    <source>
        <dbReference type="PROSITE" id="PS50404"/>
    </source>
</evidence>
<dbReference type="STRING" id="634436.SAMN05216361_0521"/>
<protein>
    <recommendedName>
        <fullName evidence="1">glutathione transferase</fullName>
        <ecNumber evidence="1">2.5.1.18</ecNumber>
    </recommendedName>
</protein>
<dbReference type="InterPro" id="IPR036282">
    <property type="entry name" value="Glutathione-S-Trfase_C_sf"/>
</dbReference>
<keyword evidence="2 6" id="KW-0808">Transferase</keyword>
<dbReference type="GO" id="GO:0004364">
    <property type="term" value="F:glutathione transferase activity"/>
    <property type="evidence" value="ECO:0007669"/>
    <property type="project" value="UniProtKB-EC"/>
</dbReference>
<dbReference type="CDD" id="cd03046">
    <property type="entry name" value="GST_N_GTT1_like"/>
    <property type="match status" value="1"/>
</dbReference>
<comment type="catalytic activity">
    <reaction evidence="3">
        <text>RX + glutathione = an S-substituted glutathione + a halide anion + H(+)</text>
        <dbReference type="Rhea" id="RHEA:16437"/>
        <dbReference type="ChEBI" id="CHEBI:15378"/>
        <dbReference type="ChEBI" id="CHEBI:16042"/>
        <dbReference type="ChEBI" id="CHEBI:17792"/>
        <dbReference type="ChEBI" id="CHEBI:57925"/>
        <dbReference type="ChEBI" id="CHEBI:90779"/>
        <dbReference type="EC" id="2.5.1.18"/>
    </reaction>
</comment>
<dbReference type="InterPro" id="IPR004045">
    <property type="entry name" value="Glutathione_S-Trfase_N"/>
</dbReference>
<evidence type="ECO:0000256" key="1">
    <source>
        <dbReference type="ARBA" id="ARBA00012452"/>
    </source>
</evidence>
<dbReference type="GO" id="GO:0005737">
    <property type="term" value="C:cytoplasm"/>
    <property type="evidence" value="ECO:0007669"/>
    <property type="project" value="UniProtKB-ARBA"/>
</dbReference>
<comment type="similarity">
    <text evidence="4">Belongs to the GST superfamily.</text>
</comment>
<dbReference type="PANTHER" id="PTHR44051:SF9">
    <property type="entry name" value="GLUTATHIONE S-TRANSFERASE 1"/>
    <property type="match status" value="1"/>
</dbReference>
<dbReference type="SUPFAM" id="SSF47616">
    <property type="entry name" value="GST C-terminal domain-like"/>
    <property type="match status" value="1"/>
</dbReference>
<dbReference type="InterPro" id="IPR036249">
    <property type="entry name" value="Thioredoxin-like_sf"/>
</dbReference>
<dbReference type="AlphaFoldDB" id="A0A1M5ESX6"/>
<dbReference type="SFLD" id="SFLDS00019">
    <property type="entry name" value="Glutathione_Transferase_(cytos"/>
    <property type="match status" value="1"/>
</dbReference>
<proteinExistence type="inferred from homology"/>
<dbReference type="Proteomes" id="UP000184520">
    <property type="component" value="Unassembled WGS sequence"/>
</dbReference>
<dbReference type="CDD" id="cd03189">
    <property type="entry name" value="GST_C_GTT1_like"/>
    <property type="match status" value="1"/>
</dbReference>
<dbReference type="Gene3D" id="3.40.30.10">
    <property type="entry name" value="Glutaredoxin"/>
    <property type="match status" value="1"/>
</dbReference>
<dbReference type="EMBL" id="FQWD01000001">
    <property type="protein sequence ID" value="SHF82211.1"/>
    <property type="molecule type" value="Genomic_DNA"/>
</dbReference>
<dbReference type="OrthoDB" id="9810080at2"/>
<organism evidence="6 7">
    <name type="scientific">Marisediminitalea aggregata</name>
    <dbReference type="NCBI Taxonomy" id="634436"/>
    <lineage>
        <taxon>Bacteria</taxon>
        <taxon>Pseudomonadati</taxon>
        <taxon>Pseudomonadota</taxon>
        <taxon>Gammaproteobacteria</taxon>
        <taxon>Alteromonadales</taxon>
        <taxon>Alteromonadaceae</taxon>
        <taxon>Marisediminitalea</taxon>
    </lineage>
</organism>
<reference evidence="7" key="1">
    <citation type="submission" date="2016-11" db="EMBL/GenBank/DDBJ databases">
        <authorList>
            <person name="Varghese N."/>
            <person name="Submissions S."/>
        </authorList>
    </citation>
    <scope>NUCLEOTIDE SEQUENCE [LARGE SCALE GENOMIC DNA]</scope>
    <source>
        <strain evidence="7">CGMCC 1.8995</strain>
    </source>
</reference>
<feature type="domain" description="GST N-terminal" evidence="5">
    <location>
        <begin position="4"/>
        <end position="86"/>
    </location>
</feature>
<evidence type="ECO:0000313" key="6">
    <source>
        <dbReference type="EMBL" id="SHF82211.1"/>
    </source>
</evidence>
<sequence>MTTSPEIVLHHLNNSRSQRILWLLEELGLAYTVKHYQRDAKTNLAPAALKDVHALGRSPVLTHGDLVLAESGAIIEFLVDTYAPHLKPASTADLIQYRFWMHFAEGSLMPPLVARLVLGKAKEKAGPFFIKPIVNKLVDGIIAAYYGPNLEQSLKYVNDYLSDHEWFAGDALSGADFQMSFPLEAMQGRVGKGLYPGIDAFVQQIHAREAYQRGLEKGGEYAYA</sequence>
<accession>A0A1M5ESX6</accession>
<evidence type="ECO:0000256" key="3">
    <source>
        <dbReference type="ARBA" id="ARBA00047960"/>
    </source>
</evidence>
<dbReference type="FunFam" id="3.40.30.10:FF:000156">
    <property type="entry name" value="Glutathione S-transferase 1"/>
    <property type="match status" value="1"/>
</dbReference>
<dbReference type="RefSeq" id="WP_073317354.1">
    <property type="nucleotide sequence ID" value="NZ_FQWD01000001.1"/>
</dbReference>
<dbReference type="SFLD" id="SFLDG01150">
    <property type="entry name" value="Main.1:_Beta-like"/>
    <property type="match status" value="1"/>
</dbReference>
<evidence type="ECO:0000313" key="7">
    <source>
        <dbReference type="Proteomes" id="UP000184520"/>
    </source>
</evidence>
<dbReference type="Pfam" id="PF00043">
    <property type="entry name" value="GST_C"/>
    <property type="match status" value="1"/>
</dbReference>